<accession>A0A8J5UP94</accession>
<comment type="caution">
    <text evidence="9">The sequence shown here is derived from an EMBL/GenBank/DDBJ whole genome shotgun (WGS) entry which is preliminary data.</text>
</comment>
<dbReference type="AlphaFoldDB" id="A0A8J5UP94"/>
<dbReference type="Pfam" id="PF00054">
    <property type="entry name" value="Laminin_G_1"/>
    <property type="match status" value="1"/>
</dbReference>
<dbReference type="GO" id="GO:0048513">
    <property type="term" value="P:animal organ development"/>
    <property type="evidence" value="ECO:0007669"/>
    <property type="project" value="UniProtKB-ARBA"/>
</dbReference>
<evidence type="ECO:0000256" key="4">
    <source>
        <dbReference type="ARBA" id="ARBA00023157"/>
    </source>
</evidence>
<dbReference type="PANTHER" id="PTHR24033:SF232">
    <property type="entry name" value="LAMININ SUBUNIT GAMMA-2-RELATED"/>
    <property type="match status" value="1"/>
</dbReference>
<dbReference type="InterPro" id="IPR000152">
    <property type="entry name" value="EGF-type_Asp/Asn_hydroxyl_site"/>
</dbReference>
<feature type="disulfide bond" evidence="6">
    <location>
        <begin position="149"/>
        <end position="158"/>
    </location>
</feature>
<keyword evidence="1 6" id="KW-0245">EGF-like domain</keyword>
<dbReference type="FunFam" id="2.10.25.10:FF:000151">
    <property type="entry name" value="FAT atypical cadherin 4"/>
    <property type="match status" value="1"/>
</dbReference>
<dbReference type="PROSITE" id="PS00022">
    <property type="entry name" value="EGF_1"/>
    <property type="match status" value="7"/>
</dbReference>
<evidence type="ECO:0000256" key="6">
    <source>
        <dbReference type="PROSITE-ProRule" id="PRU00076"/>
    </source>
</evidence>
<dbReference type="InterPro" id="IPR018097">
    <property type="entry name" value="EGF_Ca-bd_CS"/>
</dbReference>
<dbReference type="InterPro" id="IPR001881">
    <property type="entry name" value="EGF-like_Ca-bd_dom"/>
</dbReference>
<evidence type="ECO:0000259" key="8">
    <source>
        <dbReference type="PROSITE" id="PS50026"/>
    </source>
</evidence>
<dbReference type="InterPro" id="IPR013032">
    <property type="entry name" value="EGF-like_CS"/>
</dbReference>
<dbReference type="InterPro" id="IPR001791">
    <property type="entry name" value="Laminin_G"/>
</dbReference>
<dbReference type="GO" id="GO:0009653">
    <property type="term" value="P:anatomical structure morphogenesis"/>
    <property type="evidence" value="ECO:0007669"/>
    <property type="project" value="UniProtKB-ARBA"/>
</dbReference>
<dbReference type="Pfam" id="PF12661">
    <property type="entry name" value="hEGF"/>
    <property type="match status" value="2"/>
</dbReference>
<dbReference type="OrthoDB" id="283575at2759"/>
<feature type="domain" description="EGF-like" evidence="8">
    <location>
        <begin position="588"/>
        <end position="625"/>
    </location>
</feature>
<feature type="disulfide bond" evidence="6">
    <location>
        <begin position="847"/>
        <end position="856"/>
    </location>
</feature>
<evidence type="ECO:0000256" key="2">
    <source>
        <dbReference type="ARBA" id="ARBA00022729"/>
    </source>
</evidence>
<dbReference type="InterPro" id="IPR051830">
    <property type="entry name" value="NOTCH_homolog"/>
</dbReference>
<feature type="disulfide bond" evidence="6">
    <location>
        <begin position="227"/>
        <end position="236"/>
    </location>
</feature>
<dbReference type="PANTHER" id="PTHR24033">
    <property type="entry name" value="EGF-LIKE DOMAIN-CONTAINING PROTEIN"/>
    <property type="match status" value="1"/>
</dbReference>
<dbReference type="CDD" id="cd00110">
    <property type="entry name" value="LamG"/>
    <property type="match status" value="1"/>
</dbReference>
<name>A0A8J5UP94_9HYME</name>
<feature type="domain" description="EGF-like" evidence="8">
    <location>
        <begin position="161"/>
        <end position="197"/>
    </location>
</feature>
<feature type="domain" description="EGF-like" evidence="8">
    <location>
        <begin position="199"/>
        <end position="237"/>
    </location>
</feature>
<comment type="caution">
    <text evidence="6">Lacks conserved residue(s) required for the propagation of feature annotation.</text>
</comment>
<protein>
    <recommendedName>
        <fullName evidence="11">Protein eyes shut</fullName>
    </recommendedName>
</protein>
<keyword evidence="5" id="KW-0325">Glycoprotein</keyword>
<evidence type="ECO:0000313" key="10">
    <source>
        <dbReference type="Proteomes" id="UP000729913"/>
    </source>
</evidence>
<feature type="domain" description="Laminin G" evidence="7">
    <location>
        <begin position="635"/>
        <end position="825"/>
    </location>
</feature>
<reference evidence="9" key="2">
    <citation type="submission" date="2021-04" db="EMBL/GenBank/DDBJ databases">
        <title>Genome-wide patterns of bracovirus chromosomal integration into multiple host tissues during parasitism.</title>
        <authorList>
            <person name="Chebbi M.A.C."/>
        </authorList>
    </citation>
    <scope>NUCLEOTIDE SEQUENCE</scope>
    <source>
        <tissue evidence="9">Whole body</tissue>
    </source>
</reference>
<dbReference type="CDD" id="cd00054">
    <property type="entry name" value="EGF_CA"/>
    <property type="match status" value="7"/>
</dbReference>
<evidence type="ECO:0000256" key="3">
    <source>
        <dbReference type="ARBA" id="ARBA00022737"/>
    </source>
</evidence>
<feature type="disulfide bond" evidence="6">
    <location>
        <begin position="187"/>
        <end position="196"/>
    </location>
</feature>
<dbReference type="EMBL" id="JAAOIC020000067">
    <property type="protein sequence ID" value="KAG8034682.1"/>
    <property type="molecule type" value="Genomic_DNA"/>
</dbReference>
<keyword evidence="4 6" id="KW-1015">Disulfide bond</keyword>
<dbReference type="PROSITE" id="PS01186">
    <property type="entry name" value="EGF_2"/>
    <property type="match status" value="4"/>
</dbReference>
<dbReference type="Pfam" id="PF00008">
    <property type="entry name" value="EGF"/>
    <property type="match status" value="3"/>
</dbReference>
<evidence type="ECO:0000256" key="5">
    <source>
        <dbReference type="ARBA" id="ARBA00023180"/>
    </source>
</evidence>
<feature type="domain" description="EGF-like" evidence="8">
    <location>
        <begin position="28"/>
        <end position="64"/>
    </location>
</feature>
<feature type="domain" description="EGF-like" evidence="8">
    <location>
        <begin position="821"/>
        <end position="857"/>
    </location>
</feature>
<feature type="disulfide bond" evidence="6">
    <location>
        <begin position="16"/>
        <end position="25"/>
    </location>
</feature>
<dbReference type="Proteomes" id="UP000729913">
    <property type="component" value="Unassembled WGS sequence"/>
</dbReference>
<sequence length="876" mass="96525">MYGICLDNDNSYSCYCIDGYTGVNCEINWDDCWSNPCYNDGTCNDGVASYNCTCPDGFIGVNCETKYSECLNQPCLNNGTCIDYNGFTCQCQEGYSGECIDGPGYSYNCHCRDGWTGELCEEDIDECLSSPCQNGGLCLNVPATYTCACLFGFTGKDCDKMIISCEENPCKNEAMCLLEDNQPVCYCVPDYHGQLCELRYNDCESKFARCENGGTCVDGINSFMCSCPSPYTGEMCSIYNPDLITESHPMNTTEKTSARTTPLFTSPQTQVTEYELERQSTTEKFTELTSPISDNSTKFFTRSTSSRSIINETRTESPVVYETTTSHKYTTSQLMTSLDYLSSTTEDNRDKTTAPETPTTVFQINDTTKFDKNFSTETSLNSFTKVPIVQLNATDLTSSSLPSSTMSTVKLTSWSSEINLTTELSIEDEISKTTSMPTILTSTKIINESFITFSIPTSSTIDLPLTIPTLSELTTDKSHITSTIMYSTEAEGRSKSYNCTDDCIHVTPCTSENSSQCDCDSSDCTPAVTQSSAITNAAFNGKSYVRQQLKIDNSGLLKVYLRLKTKSKSGIIMHAFFDEERYTGELCERTACDDDPCYLGSTCISSPGTGFICICPLNMHGRRCEEESIIVDPSFSVFIPGFSSYVAYGINGIIQNYMEIKMRIMPHSIDQISLIAYMGQGGASKDTSDHFSVTYVKGYIMLTWDLGSGVRRIFTKRPLSSRTRGPYMLHVGRRGRDAWLFVDGIGNVTGQAAGTMNKLNVSPLLYIGGHKSKNFETLPHDLPLHTGFTGCIYEIELRTENTVIPVTKSSPASGRGVGECHRNECSYNTCKNGAVCLNHGPTYSCICMKEWQGPDCTVPAVSCLSSNPSCQSMTNM</sequence>
<feature type="domain" description="EGF-like" evidence="8">
    <location>
        <begin position="66"/>
        <end position="100"/>
    </location>
</feature>
<evidence type="ECO:0000259" key="7">
    <source>
        <dbReference type="PROSITE" id="PS50025"/>
    </source>
</evidence>
<dbReference type="PROSITE" id="PS01187">
    <property type="entry name" value="EGF_CA"/>
    <property type="match status" value="2"/>
</dbReference>
<evidence type="ECO:0000313" key="9">
    <source>
        <dbReference type="EMBL" id="KAG8034682.1"/>
    </source>
</evidence>
<dbReference type="PROSITE" id="PS50025">
    <property type="entry name" value="LAM_G_DOMAIN"/>
    <property type="match status" value="1"/>
</dbReference>
<feature type="domain" description="EGF-like" evidence="8">
    <location>
        <begin position="123"/>
        <end position="159"/>
    </location>
</feature>
<dbReference type="SMART" id="SM00179">
    <property type="entry name" value="EGF_CA"/>
    <property type="match status" value="7"/>
</dbReference>
<keyword evidence="3" id="KW-0677">Repeat</keyword>
<proteinExistence type="predicted"/>
<keyword evidence="10" id="KW-1185">Reference proteome</keyword>
<dbReference type="PROSITE" id="PS00010">
    <property type="entry name" value="ASX_HYDROXYL"/>
    <property type="match status" value="5"/>
</dbReference>
<reference evidence="9" key="1">
    <citation type="submission" date="2020-03" db="EMBL/GenBank/DDBJ databases">
        <authorList>
            <person name="Chebbi M.A."/>
            <person name="Drezen J.M."/>
        </authorList>
    </citation>
    <scope>NUCLEOTIDE SEQUENCE</scope>
    <source>
        <tissue evidence="9">Whole body</tissue>
    </source>
</reference>
<dbReference type="SMART" id="SM00282">
    <property type="entry name" value="LamG"/>
    <property type="match status" value="1"/>
</dbReference>
<dbReference type="InterPro" id="IPR000742">
    <property type="entry name" value="EGF"/>
</dbReference>
<feature type="domain" description="EGF-like" evidence="8">
    <location>
        <begin position="1"/>
        <end position="26"/>
    </location>
</feature>
<keyword evidence="2" id="KW-0732">Signal</keyword>
<feature type="disulfide bond" evidence="6">
    <location>
        <begin position="54"/>
        <end position="63"/>
    </location>
</feature>
<feature type="disulfide bond" evidence="6">
    <location>
        <begin position="615"/>
        <end position="624"/>
    </location>
</feature>
<dbReference type="PROSITE" id="PS50026">
    <property type="entry name" value="EGF_3"/>
    <property type="match status" value="8"/>
</dbReference>
<evidence type="ECO:0008006" key="11">
    <source>
        <dbReference type="Google" id="ProtNLM"/>
    </source>
</evidence>
<dbReference type="SMART" id="SM00181">
    <property type="entry name" value="EGF"/>
    <property type="match status" value="8"/>
</dbReference>
<organism evidence="9 10">
    <name type="scientific">Cotesia typhae</name>
    <dbReference type="NCBI Taxonomy" id="2053667"/>
    <lineage>
        <taxon>Eukaryota</taxon>
        <taxon>Metazoa</taxon>
        <taxon>Ecdysozoa</taxon>
        <taxon>Arthropoda</taxon>
        <taxon>Hexapoda</taxon>
        <taxon>Insecta</taxon>
        <taxon>Pterygota</taxon>
        <taxon>Neoptera</taxon>
        <taxon>Endopterygota</taxon>
        <taxon>Hymenoptera</taxon>
        <taxon>Apocrita</taxon>
        <taxon>Ichneumonoidea</taxon>
        <taxon>Braconidae</taxon>
        <taxon>Microgastrinae</taxon>
        <taxon>Cotesia</taxon>
    </lineage>
</organism>
<dbReference type="GO" id="GO:0005509">
    <property type="term" value="F:calcium ion binding"/>
    <property type="evidence" value="ECO:0007669"/>
    <property type="project" value="InterPro"/>
</dbReference>
<evidence type="ECO:0000256" key="1">
    <source>
        <dbReference type="ARBA" id="ARBA00022536"/>
    </source>
</evidence>
<dbReference type="FunFam" id="2.10.25.10:FF:000472">
    <property type="entry name" value="Uncharacterized protein, isoform A"/>
    <property type="match status" value="2"/>
</dbReference>
<gene>
    <name evidence="9" type="ORF">G9C98_007758</name>
</gene>
<dbReference type="GO" id="GO:0030154">
    <property type="term" value="P:cell differentiation"/>
    <property type="evidence" value="ECO:0007669"/>
    <property type="project" value="UniProtKB-ARBA"/>
</dbReference>